<reference evidence="4" key="2">
    <citation type="submission" date="2019-11" db="UniProtKB">
        <authorList>
            <consortium name="WormBaseParasite"/>
        </authorList>
    </citation>
    <scope>IDENTIFICATION</scope>
</reference>
<evidence type="ECO:0000313" key="3">
    <source>
        <dbReference type="Proteomes" id="UP000267029"/>
    </source>
</evidence>
<dbReference type="OrthoDB" id="756206at2759"/>
<gene>
    <name evidence="2" type="ORF">MCOS_LOCUS9077</name>
</gene>
<dbReference type="WBParaSite" id="MCU_007702-RA">
    <property type="protein sequence ID" value="MCU_007702-RA"/>
    <property type="gene ID" value="MCU_007702"/>
</dbReference>
<evidence type="ECO:0000313" key="4">
    <source>
        <dbReference type="WBParaSite" id="MCU_007702-RA"/>
    </source>
</evidence>
<name>A0A0R3UMT8_MESCO</name>
<dbReference type="Proteomes" id="UP000267029">
    <property type="component" value="Unassembled WGS sequence"/>
</dbReference>
<protein>
    <submittedName>
        <fullName evidence="2 4">Uncharacterized protein</fullName>
    </submittedName>
</protein>
<organism evidence="4">
    <name type="scientific">Mesocestoides corti</name>
    <name type="common">Flatworm</name>
    <dbReference type="NCBI Taxonomy" id="53468"/>
    <lineage>
        <taxon>Eukaryota</taxon>
        <taxon>Metazoa</taxon>
        <taxon>Spiralia</taxon>
        <taxon>Lophotrochozoa</taxon>
        <taxon>Platyhelminthes</taxon>
        <taxon>Cestoda</taxon>
        <taxon>Eucestoda</taxon>
        <taxon>Cyclophyllidea</taxon>
        <taxon>Mesocestoididae</taxon>
        <taxon>Mesocestoides</taxon>
    </lineage>
</organism>
<reference evidence="2 3" key="1">
    <citation type="submission" date="2018-10" db="EMBL/GenBank/DDBJ databases">
        <authorList>
            <consortium name="Pathogen Informatics"/>
        </authorList>
    </citation>
    <scope>NUCLEOTIDE SEQUENCE [LARGE SCALE GENOMIC DNA]</scope>
</reference>
<sequence length="141" mass="15137">MLPFISQYRCPYSNTSIVDLPTATATSESSADTLRSCDDSPLLPSECFAPLSSNSGTRAQGTAPVEATSDANLDASAGLHLILVVVFGSVSSELFNHMIYPRSPTQIDYHLLKRSLRLLPRGTFPCSSPPPNPTVEGERPL</sequence>
<dbReference type="AlphaFoldDB" id="A0A0R3UMT8"/>
<evidence type="ECO:0000256" key="1">
    <source>
        <dbReference type="SAM" id="MobiDB-lite"/>
    </source>
</evidence>
<feature type="region of interest" description="Disordered" evidence="1">
    <location>
        <begin position="122"/>
        <end position="141"/>
    </location>
</feature>
<accession>A0A0R3UMT8</accession>
<dbReference type="EMBL" id="UXSR01005635">
    <property type="protein sequence ID" value="VDD83074.1"/>
    <property type="molecule type" value="Genomic_DNA"/>
</dbReference>
<evidence type="ECO:0000313" key="2">
    <source>
        <dbReference type="EMBL" id="VDD83074.1"/>
    </source>
</evidence>
<keyword evidence="3" id="KW-1185">Reference proteome</keyword>
<proteinExistence type="predicted"/>